<gene>
    <name evidence="2" type="ORF">DILT_LOCUS13325</name>
</gene>
<protein>
    <submittedName>
        <fullName evidence="2">Uncharacterized protein</fullName>
    </submittedName>
</protein>
<dbReference type="Proteomes" id="UP000281553">
    <property type="component" value="Unassembled WGS sequence"/>
</dbReference>
<feature type="coiled-coil region" evidence="1">
    <location>
        <begin position="39"/>
        <end position="66"/>
    </location>
</feature>
<dbReference type="AlphaFoldDB" id="A0A3P7LQE2"/>
<evidence type="ECO:0000313" key="2">
    <source>
        <dbReference type="EMBL" id="VDN19034.1"/>
    </source>
</evidence>
<keyword evidence="1" id="KW-0175">Coiled coil</keyword>
<reference evidence="2 3" key="1">
    <citation type="submission" date="2018-11" db="EMBL/GenBank/DDBJ databases">
        <authorList>
            <consortium name="Pathogen Informatics"/>
        </authorList>
    </citation>
    <scope>NUCLEOTIDE SEQUENCE [LARGE SCALE GENOMIC DNA]</scope>
</reference>
<evidence type="ECO:0000256" key="1">
    <source>
        <dbReference type="SAM" id="Coils"/>
    </source>
</evidence>
<organism evidence="2 3">
    <name type="scientific">Dibothriocephalus latus</name>
    <name type="common">Fish tapeworm</name>
    <name type="synonym">Diphyllobothrium latum</name>
    <dbReference type="NCBI Taxonomy" id="60516"/>
    <lineage>
        <taxon>Eukaryota</taxon>
        <taxon>Metazoa</taxon>
        <taxon>Spiralia</taxon>
        <taxon>Lophotrochozoa</taxon>
        <taxon>Platyhelminthes</taxon>
        <taxon>Cestoda</taxon>
        <taxon>Eucestoda</taxon>
        <taxon>Diphyllobothriidea</taxon>
        <taxon>Diphyllobothriidae</taxon>
        <taxon>Dibothriocephalus</taxon>
    </lineage>
</organism>
<evidence type="ECO:0000313" key="3">
    <source>
        <dbReference type="Proteomes" id="UP000281553"/>
    </source>
</evidence>
<keyword evidence="3" id="KW-1185">Reference proteome</keyword>
<name>A0A3P7LQE2_DIBLA</name>
<proteinExistence type="predicted"/>
<accession>A0A3P7LQE2</accession>
<dbReference type="EMBL" id="UYRU01069811">
    <property type="protein sequence ID" value="VDN19034.1"/>
    <property type="molecule type" value="Genomic_DNA"/>
</dbReference>
<sequence length="91" mass="10253">MDPNAGILYSLPPSPPPSFPIGFPPVSSVHRLSFVRFGSQRIVTKEEDEEEEEEEEEEEKEGALLRIVGWRCSMTLWRVINAIPLCLAANI</sequence>